<dbReference type="GO" id="GO:0051301">
    <property type="term" value="P:cell division"/>
    <property type="evidence" value="ECO:0007669"/>
    <property type="project" value="UniProtKB-KW"/>
</dbReference>
<dbReference type="InterPro" id="IPR013763">
    <property type="entry name" value="Cyclin-like_dom"/>
</dbReference>
<evidence type="ECO:0000256" key="1">
    <source>
        <dbReference type="ARBA" id="ARBA00022618"/>
    </source>
</evidence>
<dbReference type="KEGG" id="soe:110791400"/>
<keyword evidence="1" id="KW-0132">Cell division</keyword>
<dbReference type="GO" id="GO:0005634">
    <property type="term" value="C:nucleus"/>
    <property type="evidence" value="ECO:0000318"/>
    <property type="project" value="GO_Central"/>
</dbReference>
<dbReference type="OrthoDB" id="10264655at2759"/>
<evidence type="ECO:0000313" key="5">
    <source>
        <dbReference type="Proteomes" id="UP000813463"/>
    </source>
</evidence>
<dbReference type="GO" id="GO:0045944">
    <property type="term" value="P:positive regulation of transcription by RNA polymerase II"/>
    <property type="evidence" value="ECO:0000318"/>
    <property type="project" value="GO_Central"/>
</dbReference>
<dbReference type="InterPro" id="IPR006671">
    <property type="entry name" value="Cyclin_N"/>
</dbReference>
<protein>
    <submittedName>
        <fullName evidence="6">Cyclin-T1-4</fullName>
    </submittedName>
</protein>
<reference evidence="5" key="1">
    <citation type="journal article" date="2021" name="Nat. Commun.">
        <title>Genomic analyses provide insights into spinach domestication and the genetic basis of agronomic traits.</title>
        <authorList>
            <person name="Cai X."/>
            <person name="Sun X."/>
            <person name="Xu C."/>
            <person name="Sun H."/>
            <person name="Wang X."/>
            <person name="Ge C."/>
            <person name="Zhang Z."/>
            <person name="Wang Q."/>
            <person name="Fei Z."/>
            <person name="Jiao C."/>
            <person name="Wang Q."/>
        </authorList>
    </citation>
    <scope>NUCLEOTIDE SEQUENCE [LARGE SCALE GENOMIC DNA]</scope>
    <source>
        <strain evidence="5">cv. Varoflay</strain>
    </source>
</reference>
<name>A0A9R0IM03_SPIOL</name>
<dbReference type="GO" id="GO:0061575">
    <property type="term" value="F:cyclin-dependent protein serine/threonine kinase activator activity"/>
    <property type="evidence" value="ECO:0000318"/>
    <property type="project" value="GO_Central"/>
</dbReference>
<keyword evidence="5" id="KW-1185">Reference proteome</keyword>
<gene>
    <name evidence="6" type="primary">LOC110791400</name>
</gene>
<dbReference type="Pfam" id="PF00134">
    <property type="entry name" value="Cyclin_N"/>
    <property type="match status" value="1"/>
</dbReference>
<reference evidence="6" key="2">
    <citation type="submission" date="2025-08" db="UniProtKB">
        <authorList>
            <consortium name="RefSeq"/>
        </authorList>
    </citation>
    <scope>IDENTIFICATION</scope>
    <source>
        <tissue evidence="6">Leaf</tissue>
    </source>
</reference>
<proteinExistence type="inferred from homology"/>
<sequence>MSYGRTYQPQGGTMYEQRWPSFPRNHDNSSVFNSDDYLHYNRYNLYGSRHDFNYNALGNCRERALRENNSRPNGSSSFKRRKISESAWGNDGDFYFQPNMKSVAAFIPSNDGTIFPTIAAPSTSAHCYTSGKRGRSDLEDEDCTVLMSREDIERCSPSRKDGIDALHETRLRYSYCAFLQNLGMRLDMPQTTIGTAMVLCHRFFIRRSHASHDRFLIATATLFLAAKSEETARPLNDVVKASCEILHKQDLTILSYMLPTDWFEKYRERIIGAEQLVLTTLNFELSVQHPFETLTSILNKLGVSQTHLMDLALNLASEGFRSSLWLQFKPHQIAAGVAYLAAKMLNMNFDSVNIWREFQTPPAVLEDVAQQLIELFQN</sequence>
<dbReference type="GeneID" id="110791400"/>
<feature type="domain" description="Cyclin-like" evidence="4">
    <location>
        <begin position="292"/>
        <end position="374"/>
    </location>
</feature>
<comment type="similarity">
    <text evidence="3">Belongs to the cyclin family.</text>
</comment>
<dbReference type="Gene3D" id="1.10.472.10">
    <property type="entry name" value="Cyclin-like"/>
    <property type="match status" value="2"/>
</dbReference>
<accession>A0A9R0IM03</accession>
<dbReference type="SUPFAM" id="SSF47954">
    <property type="entry name" value="Cyclin-like"/>
    <property type="match status" value="2"/>
</dbReference>
<keyword evidence="2" id="KW-0131">Cell cycle</keyword>
<keyword evidence="3" id="KW-0195">Cyclin</keyword>
<dbReference type="Proteomes" id="UP000813463">
    <property type="component" value="Chromosome 3"/>
</dbReference>
<dbReference type="RefSeq" id="XP_021851833.1">
    <property type="nucleotide sequence ID" value="XM_021996141.2"/>
</dbReference>
<organism evidence="5 6">
    <name type="scientific">Spinacia oleracea</name>
    <name type="common">Spinach</name>
    <dbReference type="NCBI Taxonomy" id="3562"/>
    <lineage>
        <taxon>Eukaryota</taxon>
        <taxon>Viridiplantae</taxon>
        <taxon>Streptophyta</taxon>
        <taxon>Embryophyta</taxon>
        <taxon>Tracheophyta</taxon>
        <taxon>Spermatophyta</taxon>
        <taxon>Magnoliopsida</taxon>
        <taxon>eudicotyledons</taxon>
        <taxon>Gunneridae</taxon>
        <taxon>Pentapetalae</taxon>
        <taxon>Caryophyllales</taxon>
        <taxon>Chenopodiaceae</taxon>
        <taxon>Chenopodioideae</taxon>
        <taxon>Anserineae</taxon>
        <taxon>Spinacia</taxon>
    </lineage>
</organism>
<dbReference type="GO" id="GO:0008024">
    <property type="term" value="C:cyclin/CDK positive transcription elongation factor complex"/>
    <property type="evidence" value="ECO:0000318"/>
    <property type="project" value="GO_Central"/>
</dbReference>
<dbReference type="InterPro" id="IPR043198">
    <property type="entry name" value="Cyclin/Ssn8"/>
</dbReference>
<evidence type="ECO:0000256" key="3">
    <source>
        <dbReference type="RuleBase" id="RU000383"/>
    </source>
</evidence>
<dbReference type="FunFam" id="1.10.472.10:FF:000212">
    <property type="entry name" value="Cyclin-T1-2"/>
    <property type="match status" value="1"/>
</dbReference>
<dbReference type="SMART" id="SM00385">
    <property type="entry name" value="CYCLIN"/>
    <property type="match status" value="2"/>
</dbReference>
<evidence type="ECO:0000313" key="6">
    <source>
        <dbReference type="RefSeq" id="XP_021851833.1"/>
    </source>
</evidence>
<dbReference type="PANTHER" id="PTHR10026">
    <property type="entry name" value="CYCLIN"/>
    <property type="match status" value="1"/>
</dbReference>
<feature type="domain" description="Cyclin-like" evidence="4">
    <location>
        <begin position="177"/>
        <end position="279"/>
    </location>
</feature>
<evidence type="ECO:0000256" key="2">
    <source>
        <dbReference type="ARBA" id="ARBA00023306"/>
    </source>
</evidence>
<dbReference type="InterPro" id="IPR036915">
    <property type="entry name" value="Cyclin-like_sf"/>
</dbReference>
<dbReference type="GO" id="GO:0032786">
    <property type="term" value="P:positive regulation of DNA-templated transcription, elongation"/>
    <property type="evidence" value="ECO:0000318"/>
    <property type="project" value="GO_Central"/>
</dbReference>
<evidence type="ECO:0000259" key="4">
    <source>
        <dbReference type="SMART" id="SM00385"/>
    </source>
</evidence>
<dbReference type="AlphaFoldDB" id="A0A9R0IM03"/>